<name>A0A7S2UM28_9STRA</name>
<organism evidence="11">
    <name type="scientific">Attheya septentrionalis</name>
    <dbReference type="NCBI Taxonomy" id="420275"/>
    <lineage>
        <taxon>Eukaryota</taxon>
        <taxon>Sar</taxon>
        <taxon>Stramenopiles</taxon>
        <taxon>Ochrophyta</taxon>
        <taxon>Bacillariophyta</taxon>
        <taxon>Coscinodiscophyceae</taxon>
        <taxon>Chaetocerotophycidae</taxon>
        <taxon>Chaetocerotales</taxon>
        <taxon>Attheyaceae</taxon>
        <taxon>Attheya</taxon>
    </lineage>
</organism>
<dbReference type="EMBL" id="HBHQ01023544">
    <property type="protein sequence ID" value="CAD9824082.1"/>
    <property type="molecule type" value="Transcribed_RNA"/>
</dbReference>
<feature type="transmembrane region" description="Helical" evidence="10">
    <location>
        <begin position="291"/>
        <end position="310"/>
    </location>
</feature>
<evidence type="ECO:0000256" key="6">
    <source>
        <dbReference type="ARBA" id="ARBA00022824"/>
    </source>
</evidence>
<accession>A0A7S2UM28</accession>
<dbReference type="GO" id="GO:0005789">
    <property type="term" value="C:endoplasmic reticulum membrane"/>
    <property type="evidence" value="ECO:0007669"/>
    <property type="project" value="UniProtKB-SubCell"/>
</dbReference>
<dbReference type="AlphaFoldDB" id="A0A7S2UM28"/>
<gene>
    <name evidence="11" type="ORF">ASEP1449_LOCUS15916</name>
</gene>
<evidence type="ECO:0000256" key="8">
    <source>
        <dbReference type="ARBA" id="ARBA00023136"/>
    </source>
</evidence>
<protein>
    <recommendedName>
        <fullName evidence="12">Protein PBN1</fullName>
    </recommendedName>
</protein>
<dbReference type="Pfam" id="PF08320">
    <property type="entry name" value="PIG-X"/>
    <property type="match status" value="1"/>
</dbReference>
<evidence type="ECO:0000256" key="7">
    <source>
        <dbReference type="ARBA" id="ARBA00022989"/>
    </source>
</evidence>
<sequence>MGQWYSSVPSPFHLAIPADDDSTTLLVDQRVQASISSSLSNQGGMHRPFHHKINLSFPNDSLKKREASIIRMDILLPLSENVYIDMDDPYHDGGTSTTACRPNFVPSSAAGNNGIPTQPHGNMSCSIELILPPSSSSSSSSASIFETSVIDVEQPSFASPQHVVLFRLHVTMDATTAAAATAATKPWLLSDYQIEIEFSNTLHIRYPSPVVLERDSERNPRWLLSSPQEMRHVMVHIPKPIILTGTTDGGMTTANHIDKKEKTDVMFVYPERYTSSNILMLPVAAGADEDYWFVVTITLLSSLIGSIIMIRDISRVSIWI</sequence>
<evidence type="ECO:0000256" key="9">
    <source>
        <dbReference type="ARBA" id="ARBA00023180"/>
    </source>
</evidence>
<evidence type="ECO:0000256" key="1">
    <source>
        <dbReference type="ARBA" id="ARBA00004389"/>
    </source>
</evidence>
<evidence type="ECO:0000256" key="4">
    <source>
        <dbReference type="ARBA" id="ARBA00022502"/>
    </source>
</evidence>
<dbReference type="InterPro" id="IPR013233">
    <property type="entry name" value="PIG-X/PBN1"/>
</dbReference>
<evidence type="ECO:0000256" key="10">
    <source>
        <dbReference type="SAM" id="Phobius"/>
    </source>
</evidence>
<evidence type="ECO:0000313" key="11">
    <source>
        <dbReference type="EMBL" id="CAD9824082.1"/>
    </source>
</evidence>
<keyword evidence="6" id="KW-0256">Endoplasmic reticulum</keyword>
<evidence type="ECO:0008006" key="12">
    <source>
        <dbReference type="Google" id="ProtNLM"/>
    </source>
</evidence>
<reference evidence="11" key="1">
    <citation type="submission" date="2021-01" db="EMBL/GenBank/DDBJ databases">
        <authorList>
            <person name="Corre E."/>
            <person name="Pelletier E."/>
            <person name="Niang G."/>
            <person name="Scheremetjew M."/>
            <person name="Finn R."/>
            <person name="Kale V."/>
            <person name="Holt S."/>
            <person name="Cochrane G."/>
            <person name="Meng A."/>
            <person name="Brown T."/>
            <person name="Cohen L."/>
        </authorList>
    </citation>
    <scope>NUCLEOTIDE SEQUENCE</scope>
    <source>
        <strain evidence="11">CCMP2084</strain>
    </source>
</reference>
<dbReference type="GO" id="GO:0006506">
    <property type="term" value="P:GPI anchor biosynthetic process"/>
    <property type="evidence" value="ECO:0007669"/>
    <property type="project" value="UniProtKB-UniPathway"/>
</dbReference>
<keyword evidence="8 10" id="KW-0472">Membrane</keyword>
<proteinExistence type="inferred from homology"/>
<keyword evidence="4" id="KW-0337">GPI-anchor biosynthesis</keyword>
<evidence type="ECO:0000256" key="2">
    <source>
        <dbReference type="ARBA" id="ARBA00004687"/>
    </source>
</evidence>
<comment type="similarity">
    <text evidence="3">Belongs to the PIGX family.</text>
</comment>
<keyword evidence="9" id="KW-0325">Glycoprotein</keyword>
<evidence type="ECO:0000256" key="5">
    <source>
        <dbReference type="ARBA" id="ARBA00022692"/>
    </source>
</evidence>
<dbReference type="UniPathway" id="UPA00196"/>
<keyword evidence="5 10" id="KW-0812">Transmembrane</keyword>
<comment type="pathway">
    <text evidence="2">Glycolipid biosynthesis; glycosylphosphatidylinositol-anchor biosynthesis.</text>
</comment>
<comment type="subcellular location">
    <subcellularLocation>
        <location evidence="1">Endoplasmic reticulum membrane</location>
        <topology evidence="1">Single-pass membrane protein</topology>
    </subcellularLocation>
</comment>
<evidence type="ECO:0000256" key="3">
    <source>
        <dbReference type="ARBA" id="ARBA00010345"/>
    </source>
</evidence>
<keyword evidence="7 10" id="KW-1133">Transmembrane helix</keyword>